<gene>
    <name evidence="1" type="ORF">A3D65_06595</name>
</gene>
<comment type="caution">
    <text evidence="1">The sequence shown here is derived from an EMBL/GenBank/DDBJ whole genome shotgun (WGS) entry which is preliminary data.</text>
</comment>
<evidence type="ECO:0000313" key="1">
    <source>
        <dbReference type="EMBL" id="OGZ07409.1"/>
    </source>
</evidence>
<sequence>MKSNANLKVDVEREVMTEQFEISKEAESQSEGTGIEIRTHKNLDRGTELTYAIVPIKDFDLTSPVFEHEVAVLLDEIYGENKVTYNIIFGDKRTREELNEAFKEELKKFIENPSNREIVLRLHELGADGKIIRDPEGQYYEHFLTLRKVGEKLIIAPAPVIHAITTGIGSGRLSATSFDDLTTILGTGFKGLDNNDYEKSGEGNAVIKIKRGHKSGSVLGAMAETGITKGDRFTLEIFPDSEMGHVAGFAGDPHSSILLNEKEVDYLIKASSPQAVSSVNIFLSETTSNEEREQKMGFYKKAIQEKYHIPTRFFLNKDGGGERIFPGNGDKSAL</sequence>
<accession>A0A1G2D1A3</accession>
<organism evidence="1 2">
    <name type="scientific">Candidatus Lloydbacteria bacterium RIFCSPHIGHO2_02_FULL_50_13</name>
    <dbReference type="NCBI Taxonomy" id="1798661"/>
    <lineage>
        <taxon>Bacteria</taxon>
        <taxon>Candidatus Lloydiibacteriota</taxon>
    </lineage>
</organism>
<reference evidence="1 2" key="1">
    <citation type="journal article" date="2016" name="Nat. Commun.">
        <title>Thousands of microbial genomes shed light on interconnected biogeochemical processes in an aquifer system.</title>
        <authorList>
            <person name="Anantharaman K."/>
            <person name="Brown C.T."/>
            <person name="Hug L.A."/>
            <person name="Sharon I."/>
            <person name="Castelle C.J."/>
            <person name="Probst A.J."/>
            <person name="Thomas B.C."/>
            <person name="Singh A."/>
            <person name="Wilkins M.J."/>
            <person name="Karaoz U."/>
            <person name="Brodie E.L."/>
            <person name="Williams K.H."/>
            <person name="Hubbard S.S."/>
            <person name="Banfield J.F."/>
        </authorList>
    </citation>
    <scope>NUCLEOTIDE SEQUENCE [LARGE SCALE GENOMIC DNA]</scope>
</reference>
<proteinExistence type="predicted"/>
<evidence type="ECO:0000313" key="2">
    <source>
        <dbReference type="Proteomes" id="UP000177996"/>
    </source>
</evidence>
<dbReference type="EMBL" id="MHLL01000060">
    <property type="protein sequence ID" value="OGZ07409.1"/>
    <property type="molecule type" value="Genomic_DNA"/>
</dbReference>
<protein>
    <submittedName>
        <fullName evidence="1">Uncharacterized protein</fullName>
    </submittedName>
</protein>
<name>A0A1G2D1A3_9BACT</name>
<dbReference type="Proteomes" id="UP000177996">
    <property type="component" value="Unassembled WGS sequence"/>
</dbReference>
<dbReference type="STRING" id="1798661.A3D65_06595"/>
<dbReference type="AlphaFoldDB" id="A0A1G2D1A3"/>